<dbReference type="Gene3D" id="3.40.50.200">
    <property type="entry name" value="Peptidase S8/S53 domain"/>
    <property type="match status" value="1"/>
</dbReference>
<keyword evidence="8" id="KW-1185">Reference proteome</keyword>
<sequence length="981" mass="104301">MADLQPSSHPVPSDLDSVGAVGVPPQFLGLVLQRGGDEVLLEKVPDRFVVRPKAAQPIDPTRLPDVTQVRPLGRGMALVELLVAPARLDPVMDEARRSGAFDYVSHVYQYQGQGATRVYLGDEVTIVFHPTLVAQAVDAIAQGLGLVLVKPLDGIPNAFIYRLSDRTPLNPLKIANTLLENPAVLSAEPNAIIESQPFYRPRDGFYSSQWYLQNNGGSSITAGSHIDAEKAWDITRGDRSIIVAIADDGIDLSHPDFQGTGKIVSPKDFKDNDFNPLPGTRDDSHGTACAGVAVAEENGSGIVGVAPRCALMPIRTTGYLDDQAVEELFDWCVSRGAAVVSCSWGPGSIYFPLSTRQRAALNRAATQGRNGKGCVIVFAAGNANRPVNGTVNEQGWPNNVLSGSTEWLSGFAAHPDVIAVSAATSLNRKAAYSNWGDNISVCAPSNNAPPGIWLPETGAILTPPQVTSNLAGAGVFTTDRLGAAGYSSTDFTADFGGTSSACPVVAGVAALVLSANPNLTAREVKQILESTADKIVDTNADPQFGFRYGSYDSRGFSRWFGYGKVNAYKAVLEARRRAGGGSPAPSPGPTPSPGPLGDDVTGHWAEAFIRQLIQRQIMSGYKEDGTFRPNTNLTRGQFAALLVKAFPSLPNLRSGAKFWDVPASFWAAGAIDQCYRRGLLAGFPDGSFKPNANLTRAQALVALVNGLGLTGGTLSVLSYYSDAIRIPNFARDAIATATVRRMVVNYPDLTRLEAERAITRGEVSAFLYQALVTKGLASALRSPYIVDLGSNNTNSDPASSAFSDITDHWAAPFINTLAAQAILSGYEDGSFHPDEPINRAQLAAVLVKAFDPGDRRSGKVFQDVPSGYWAAAAIDRAYRGQFLSGMDADRFGPELGVPRWQLAAALAGGLAWPDESPEGLAALDDRAEIPSAVQGKIAAALKRQILQGQPSPDRLNPNQPTTRADLASFIHQALIAEGRLS</sequence>
<keyword evidence="1 4" id="KW-0645">Protease</keyword>
<dbReference type="CDD" id="cd07498">
    <property type="entry name" value="Peptidases_S8_15"/>
    <property type="match status" value="1"/>
</dbReference>
<dbReference type="EMBL" id="JAZAQF010000059">
    <property type="protein sequence ID" value="MFG3817898.1"/>
    <property type="molecule type" value="Genomic_DNA"/>
</dbReference>
<proteinExistence type="inferred from homology"/>
<dbReference type="InterPro" id="IPR015500">
    <property type="entry name" value="Peptidase_S8_subtilisin-rel"/>
</dbReference>
<dbReference type="PROSITE" id="PS51272">
    <property type="entry name" value="SLH"/>
    <property type="match status" value="5"/>
</dbReference>
<comment type="similarity">
    <text evidence="4">Belongs to the peptidase S8 family.</text>
</comment>
<dbReference type="InterPro" id="IPR022398">
    <property type="entry name" value="Peptidase_S8_His-AS"/>
</dbReference>
<evidence type="ECO:0000256" key="5">
    <source>
        <dbReference type="SAM" id="MobiDB-lite"/>
    </source>
</evidence>
<dbReference type="PROSITE" id="PS00138">
    <property type="entry name" value="SUBTILASE_SER"/>
    <property type="match status" value="1"/>
</dbReference>
<gene>
    <name evidence="7" type="ORF">VPK24_09650</name>
</gene>
<keyword evidence="3 4" id="KW-0720">Serine protease</keyword>
<dbReference type="InterPro" id="IPR001119">
    <property type="entry name" value="SLH_dom"/>
</dbReference>
<feature type="domain" description="SLH" evidence="6">
    <location>
        <begin position="657"/>
        <end position="717"/>
    </location>
</feature>
<dbReference type="PROSITE" id="PS51892">
    <property type="entry name" value="SUBTILASE"/>
    <property type="match status" value="1"/>
</dbReference>
<name>A0ABW7CAK7_9CYAN</name>
<dbReference type="InterPro" id="IPR023828">
    <property type="entry name" value="Peptidase_S8_Ser-AS"/>
</dbReference>
<evidence type="ECO:0000256" key="1">
    <source>
        <dbReference type="ARBA" id="ARBA00022670"/>
    </source>
</evidence>
<dbReference type="SUPFAM" id="SSF52743">
    <property type="entry name" value="Subtilisin-like"/>
    <property type="match status" value="1"/>
</dbReference>
<organism evidence="7 8">
    <name type="scientific">Limnothrix redekei LRLZ20PSL1</name>
    <dbReference type="NCBI Taxonomy" id="3112953"/>
    <lineage>
        <taxon>Bacteria</taxon>
        <taxon>Bacillati</taxon>
        <taxon>Cyanobacteriota</taxon>
        <taxon>Cyanophyceae</taxon>
        <taxon>Pseudanabaenales</taxon>
        <taxon>Pseudanabaenaceae</taxon>
        <taxon>Limnothrix</taxon>
    </lineage>
</organism>
<protein>
    <submittedName>
        <fullName evidence="7">S-layer homology domain-containing protein</fullName>
    </submittedName>
</protein>
<keyword evidence="2 4" id="KW-0378">Hydrolase</keyword>
<dbReference type="Pfam" id="PF00082">
    <property type="entry name" value="Peptidase_S8"/>
    <property type="match status" value="1"/>
</dbReference>
<reference evidence="8" key="1">
    <citation type="journal article" date="2024" name="Algal Res.">
        <title>Biochemical, toxicological and genomic investigation of a high-biomass producing Limnothrix strain isolated from Italian shallow drinking water reservoir.</title>
        <authorList>
            <person name="Simonazzi M."/>
            <person name="Shishido T.K."/>
            <person name="Delbaje E."/>
            <person name="Wahlsten M."/>
            <person name="Fewer D.P."/>
            <person name="Sivonen K."/>
            <person name="Pezzolesi L."/>
            <person name="Pistocchi R."/>
        </authorList>
    </citation>
    <scope>NUCLEOTIDE SEQUENCE [LARGE SCALE GENOMIC DNA]</scope>
    <source>
        <strain evidence="8">LRLZ20PSL1</strain>
    </source>
</reference>
<feature type="region of interest" description="Disordered" evidence="5">
    <location>
        <begin position="577"/>
        <end position="597"/>
    </location>
</feature>
<dbReference type="Proteomes" id="UP001604335">
    <property type="component" value="Unassembled WGS sequence"/>
</dbReference>
<feature type="domain" description="SLH" evidence="6">
    <location>
        <begin position="797"/>
        <end position="860"/>
    </location>
</feature>
<accession>A0ABW7CAK7</accession>
<evidence type="ECO:0000256" key="4">
    <source>
        <dbReference type="PROSITE-ProRule" id="PRU01240"/>
    </source>
</evidence>
<dbReference type="InterPro" id="IPR036852">
    <property type="entry name" value="Peptidase_S8/S53_dom_sf"/>
</dbReference>
<dbReference type="PROSITE" id="PS00137">
    <property type="entry name" value="SUBTILASE_HIS"/>
    <property type="match status" value="1"/>
</dbReference>
<feature type="domain" description="SLH" evidence="6">
    <location>
        <begin position="920"/>
        <end position="981"/>
    </location>
</feature>
<dbReference type="PANTHER" id="PTHR42884">
    <property type="entry name" value="PROPROTEIN CONVERTASE SUBTILISIN/KEXIN-RELATED"/>
    <property type="match status" value="1"/>
</dbReference>
<feature type="domain" description="SLH" evidence="6">
    <location>
        <begin position="592"/>
        <end position="656"/>
    </location>
</feature>
<evidence type="ECO:0000256" key="3">
    <source>
        <dbReference type="ARBA" id="ARBA00022825"/>
    </source>
</evidence>
<evidence type="ECO:0000313" key="8">
    <source>
        <dbReference type="Proteomes" id="UP001604335"/>
    </source>
</evidence>
<feature type="domain" description="SLH" evidence="6">
    <location>
        <begin position="718"/>
        <end position="781"/>
    </location>
</feature>
<feature type="compositionally biased region" description="Pro residues" evidence="5">
    <location>
        <begin position="584"/>
        <end position="594"/>
    </location>
</feature>
<feature type="active site" description="Charge relay system" evidence="4">
    <location>
        <position position="247"/>
    </location>
</feature>
<evidence type="ECO:0000313" key="7">
    <source>
        <dbReference type="EMBL" id="MFG3817898.1"/>
    </source>
</evidence>
<dbReference type="Pfam" id="PF00395">
    <property type="entry name" value="SLH"/>
    <property type="match status" value="4"/>
</dbReference>
<feature type="active site" description="Charge relay system" evidence="4">
    <location>
        <position position="499"/>
    </location>
</feature>
<dbReference type="InterPro" id="IPR000209">
    <property type="entry name" value="Peptidase_S8/S53_dom"/>
</dbReference>
<dbReference type="PANTHER" id="PTHR42884:SF14">
    <property type="entry name" value="NEUROENDOCRINE CONVERTASE 1"/>
    <property type="match status" value="1"/>
</dbReference>
<evidence type="ECO:0000256" key="2">
    <source>
        <dbReference type="ARBA" id="ARBA00022801"/>
    </source>
</evidence>
<dbReference type="PRINTS" id="PR00723">
    <property type="entry name" value="SUBTILISIN"/>
</dbReference>
<dbReference type="InterPro" id="IPR034054">
    <property type="entry name" value="Pep_S8_PrcA"/>
</dbReference>
<comment type="caution">
    <text evidence="7">The sequence shown here is derived from an EMBL/GenBank/DDBJ whole genome shotgun (WGS) entry which is preliminary data.</text>
</comment>
<feature type="active site" description="Charge relay system" evidence="4">
    <location>
        <position position="285"/>
    </location>
</feature>
<evidence type="ECO:0000259" key="6">
    <source>
        <dbReference type="PROSITE" id="PS51272"/>
    </source>
</evidence>